<evidence type="ECO:0000256" key="2">
    <source>
        <dbReference type="SAM" id="Phobius"/>
    </source>
</evidence>
<keyword evidence="1" id="KW-0175">Coiled coil</keyword>
<keyword evidence="2" id="KW-0472">Membrane</keyword>
<evidence type="ECO:0000256" key="1">
    <source>
        <dbReference type="SAM" id="Coils"/>
    </source>
</evidence>
<accession>A0A397WA13</accession>
<evidence type="ECO:0000313" key="4">
    <source>
        <dbReference type="Proteomes" id="UP000266673"/>
    </source>
</evidence>
<comment type="caution">
    <text evidence="3">The sequence shown here is derived from an EMBL/GenBank/DDBJ whole genome shotgun (WGS) entry which is preliminary data.</text>
</comment>
<gene>
    <name evidence="3" type="ORF">C2G38_2237932</name>
</gene>
<sequence length="102" mass="11875">MELEYERERHEKVIKELDQQKMEWEKTLRSSDNLDGKNPNQKFPKNVIVLALVVALAPALELVLALAPALELVLELESIIQNAFKFVKHLTFLAIFRPNWHL</sequence>
<keyword evidence="4" id="KW-1185">Reference proteome</keyword>
<proteinExistence type="predicted"/>
<reference evidence="3 4" key="1">
    <citation type="submission" date="2018-06" db="EMBL/GenBank/DDBJ databases">
        <title>Comparative genomics reveals the genomic features of Rhizophagus irregularis, R. cerebriforme, R. diaphanum and Gigaspora rosea, and their symbiotic lifestyle signature.</title>
        <authorList>
            <person name="Morin E."/>
            <person name="San Clemente H."/>
            <person name="Chen E.C.H."/>
            <person name="De La Providencia I."/>
            <person name="Hainaut M."/>
            <person name="Kuo A."/>
            <person name="Kohler A."/>
            <person name="Murat C."/>
            <person name="Tang N."/>
            <person name="Roy S."/>
            <person name="Loubradou J."/>
            <person name="Henrissat B."/>
            <person name="Grigoriev I.V."/>
            <person name="Corradi N."/>
            <person name="Roux C."/>
            <person name="Martin F.M."/>
        </authorList>
    </citation>
    <scope>NUCLEOTIDE SEQUENCE [LARGE SCALE GENOMIC DNA]</scope>
    <source>
        <strain evidence="3 4">DAOM 194757</strain>
    </source>
</reference>
<evidence type="ECO:0000313" key="3">
    <source>
        <dbReference type="EMBL" id="RIB31012.1"/>
    </source>
</evidence>
<feature type="transmembrane region" description="Helical" evidence="2">
    <location>
        <begin position="47"/>
        <end position="67"/>
    </location>
</feature>
<protein>
    <submittedName>
        <fullName evidence="3">Uncharacterized protein</fullName>
    </submittedName>
</protein>
<organism evidence="3 4">
    <name type="scientific">Gigaspora rosea</name>
    <dbReference type="NCBI Taxonomy" id="44941"/>
    <lineage>
        <taxon>Eukaryota</taxon>
        <taxon>Fungi</taxon>
        <taxon>Fungi incertae sedis</taxon>
        <taxon>Mucoromycota</taxon>
        <taxon>Glomeromycotina</taxon>
        <taxon>Glomeromycetes</taxon>
        <taxon>Diversisporales</taxon>
        <taxon>Gigasporaceae</taxon>
        <taxon>Gigaspora</taxon>
    </lineage>
</organism>
<keyword evidence="2" id="KW-1133">Transmembrane helix</keyword>
<keyword evidence="2" id="KW-0812">Transmembrane</keyword>
<feature type="coiled-coil region" evidence="1">
    <location>
        <begin position="7"/>
        <end position="34"/>
    </location>
</feature>
<dbReference type="AlphaFoldDB" id="A0A397WA13"/>
<name>A0A397WA13_9GLOM</name>
<dbReference type="Proteomes" id="UP000266673">
    <property type="component" value="Unassembled WGS sequence"/>
</dbReference>
<dbReference type="EMBL" id="QKWP01000001">
    <property type="protein sequence ID" value="RIB31012.1"/>
    <property type="molecule type" value="Genomic_DNA"/>
</dbReference>